<dbReference type="GO" id="GO:0055028">
    <property type="term" value="C:cortical microtubule"/>
    <property type="evidence" value="ECO:0007669"/>
    <property type="project" value="TreeGrafter"/>
</dbReference>
<feature type="region of interest" description="Disordered" evidence="2">
    <location>
        <begin position="48"/>
        <end position="163"/>
    </location>
</feature>
<organism evidence="3 4">
    <name type="scientific">Protea cynaroides</name>
    <dbReference type="NCBI Taxonomy" id="273540"/>
    <lineage>
        <taxon>Eukaryota</taxon>
        <taxon>Viridiplantae</taxon>
        <taxon>Streptophyta</taxon>
        <taxon>Embryophyta</taxon>
        <taxon>Tracheophyta</taxon>
        <taxon>Spermatophyta</taxon>
        <taxon>Magnoliopsida</taxon>
        <taxon>Proteales</taxon>
        <taxon>Proteaceae</taxon>
        <taxon>Protea</taxon>
    </lineage>
</organism>
<keyword evidence="4" id="KW-1185">Reference proteome</keyword>
<accession>A0A9Q0KH46</accession>
<dbReference type="InterPro" id="IPR040265">
    <property type="entry name" value="CHUP1/IPGA1-like"/>
</dbReference>
<evidence type="ECO:0000313" key="4">
    <source>
        <dbReference type="Proteomes" id="UP001141806"/>
    </source>
</evidence>
<reference evidence="3" key="1">
    <citation type="journal article" date="2023" name="Plant J.">
        <title>The genome of the king protea, Protea cynaroides.</title>
        <authorList>
            <person name="Chang J."/>
            <person name="Duong T.A."/>
            <person name="Schoeman C."/>
            <person name="Ma X."/>
            <person name="Roodt D."/>
            <person name="Barker N."/>
            <person name="Li Z."/>
            <person name="Van de Peer Y."/>
            <person name="Mizrachi E."/>
        </authorList>
    </citation>
    <scope>NUCLEOTIDE SEQUENCE</scope>
    <source>
        <tissue evidence="3">Young leaves</tissue>
    </source>
</reference>
<feature type="compositionally biased region" description="Polar residues" evidence="2">
    <location>
        <begin position="66"/>
        <end position="91"/>
    </location>
</feature>
<dbReference type="EMBL" id="JAMYWD010000005">
    <property type="protein sequence ID" value="KAJ4970412.1"/>
    <property type="molecule type" value="Genomic_DNA"/>
</dbReference>
<dbReference type="Proteomes" id="UP001141806">
    <property type="component" value="Unassembled WGS sequence"/>
</dbReference>
<evidence type="ECO:0000256" key="1">
    <source>
        <dbReference type="ARBA" id="ARBA00023054"/>
    </source>
</evidence>
<evidence type="ECO:0000313" key="3">
    <source>
        <dbReference type="EMBL" id="KAJ4970412.1"/>
    </source>
</evidence>
<dbReference type="SUPFAM" id="SSF101447">
    <property type="entry name" value="Formin homology 2 domain (FH2 domain)"/>
    <property type="match status" value="1"/>
</dbReference>
<dbReference type="PANTHER" id="PTHR31342">
    <property type="entry name" value="PROTEIN CHUP1, CHLOROPLASTIC"/>
    <property type="match status" value="1"/>
</dbReference>
<gene>
    <name evidence="3" type="ORF">NE237_003511</name>
</gene>
<feature type="compositionally biased region" description="Pro residues" evidence="2">
    <location>
        <begin position="116"/>
        <end position="126"/>
    </location>
</feature>
<keyword evidence="1" id="KW-0175">Coiled coil</keyword>
<dbReference type="AlphaFoldDB" id="A0A9Q0KH46"/>
<proteinExistence type="predicted"/>
<dbReference type="OrthoDB" id="1922539at2759"/>
<feature type="compositionally biased region" description="Pro residues" evidence="2">
    <location>
        <begin position="140"/>
        <end position="153"/>
    </location>
</feature>
<name>A0A9Q0KH46_9MAGN</name>
<evidence type="ECO:0008006" key="5">
    <source>
        <dbReference type="Google" id="ProtNLM"/>
    </source>
</evidence>
<evidence type="ECO:0000256" key="2">
    <source>
        <dbReference type="SAM" id="MobiDB-lite"/>
    </source>
</evidence>
<dbReference type="GO" id="GO:0072699">
    <property type="term" value="P:protein localization to cortical microtubule cytoskeleton"/>
    <property type="evidence" value="ECO:0007669"/>
    <property type="project" value="TreeGrafter"/>
</dbReference>
<sequence>MQMGRDEDPLALLEKKLEASLDRNSSLEKENEQLKQEILHLRTQLKSLKTQSSEGKFAILRKLQNPDGTNSFNTNASSQQQKPTAHINSGESPAGNLFPRPGSPELAPTTERQPRVPKPPPRPSSPTEPSTEVVNGNNAPPLPPPPPPPPPLPSKSLNGLSTAKIRRVPEVMEFYRSLTRKYSRMDQRTNLPGFPGAANAREMIGEIENRSTYLLAIKSDVETHGEFIRFLAREVENAKYSEISDVEAFVRWLDEELSYLVDERAVLKHFLEWPERKADTMREAAFSYRDLKNLKSEVWSFQDNHKHSISLALKRIQGLQDRLERGVHNAERTRDSACKKYREFQIPWEWMLDTGMIGQLKFSSMKLAKEYMKRVVYELQTSESPKEDIMLQAVRFAFRVHQFAGGFDGETMHAFQELRKVGRGFDNQKQTIKK</sequence>
<protein>
    <recommendedName>
        <fullName evidence="5">Protein CHUP1, chloroplastic</fullName>
    </recommendedName>
</protein>
<dbReference type="PANTHER" id="PTHR31342:SF48">
    <property type="entry name" value="CHUP1-LIKE PROTEIN"/>
    <property type="match status" value="1"/>
</dbReference>
<comment type="caution">
    <text evidence="3">The sequence shown here is derived from an EMBL/GenBank/DDBJ whole genome shotgun (WGS) entry which is preliminary data.</text>
</comment>